<evidence type="ECO:0000313" key="8">
    <source>
        <dbReference type="Proteomes" id="UP000467124"/>
    </source>
</evidence>
<dbReference type="AlphaFoldDB" id="A0A7K2IRU2"/>
<gene>
    <name evidence="7" type="ORF">GTW20_10520</name>
</gene>
<dbReference type="Proteomes" id="UP000467124">
    <property type="component" value="Unassembled WGS sequence"/>
</dbReference>
<dbReference type="RefSeq" id="WP_161110859.1">
    <property type="nucleotide sequence ID" value="NZ_WWHY01000001.1"/>
</dbReference>
<feature type="transmembrane region" description="Helical" evidence="5">
    <location>
        <begin position="61"/>
        <end position="85"/>
    </location>
</feature>
<comment type="subcellular location">
    <subcellularLocation>
        <location evidence="1">Membrane</location>
        <topology evidence="1">Multi-pass membrane protein</topology>
    </subcellularLocation>
</comment>
<keyword evidence="2 5" id="KW-0812">Transmembrane</keyword>
<sequence>MNPTLNAVRAGLSRGRIEYGLSFRNGQELFGYLYMPCLFLGLALIFQTMGLGEGEVQMPGAFVLSGGLAFSLTILGIATVLQTLASEREDGTLLRAKAVPRGLLGYTVAKSTHIAAVAVTTALLTVVPGLLFVDDFGFERWTDVLVLLWVCVLGVLALAPIGAIIGALVGNARTGVSLAMLPTVVVLMFSGLVMPLTLMPDWMLDIGRLLPVYWLGLGLRAALLPDSYAAFELAGSWELPLVAGVLAGWAVVGLLLAQWVLRRMARKQSGSRVQEAREKAMKRAW</sequence>
<evidence type="ECO:0000256" key="1">
    <source>
        <dbReference type="ARBA" id="ARBA00004141"/>
    </source>
</evidence>
<keyword evidence="4 5" id="KW-0472">Membrane</keyword>
<evidence type="ECO:0000256" key="3">
    <source>
        <dbReference type="ARBA" id="ARBA00022989"/>
    </source>
</evidence>
<keyword evidence="3 5" id="KW-1133">Transmembrane helix</keyword>
<evidence type="ECO:0000256" key="2">
    <source>
        <dbReference type="ARBA" id="ARBA00022692"/>
    </source>
</evidence>
<feature type="transmembrane region" description="Helical" evidence="5">
    <location>
        <begin position="210"/>
        <end position="229"/>
    </location>
</feature>
<name>A0A7K2IRU2_9ACTN</name>
<dbReference type="EMBL" id="WWHY01000001">
    <property type="protein sequence ID" value="MYR32698.1"/>
    <property type="molecule type" value="Genomic_DNA"/>
</dbReference>
<evidence type="ECO:0000256" key="4">
    <source>
        <dbReference type="ARBA" id="ARBA00023136"/>
    </source>
</evidence>
<reference evidence="7 8" key="1">
    <citation type="journal article" date="2019" name="Nat. Commun.">
        <title>The antimicrobial potential of Streptomyces from insect microbiomes.</title>
        <authorList>
            <person name="Chevrette M.G."/>
            <person name="Carlson C.M."/>
            <person name="Ortega H.E."/>
            <person name="Thomas C."/>
            <person name="Ananiev G.E."/>
            <person name="Barns K.J."/>
            <person name="Book A.J."/>
            <person name="Cagnazzo J."/>
            <person name="Carlos C."/>
            <person name="Flanigan W."/>
            <person name="Grubbs K.J."/>
            <person name="Horn H.A."/>
            <person name="Hoffmann F.M."/>
            <person name="Klassen J.L."/>
            <person name="Knack J.J."/>
            <person name="Lewin G.R."/>
            <person name="McDonald B.R."/>
            <person name="Muller L."/>
            <person name="Melo W.G.P."/>
            <person name="Pinto-Tomas A.A."/>
            <person name="Schmitz A."/>
            <person name="Wendt-Pienkowski E."/>
            <person name="Wildman S."/>
            <person name="Zhao M."/>
            <person name="Zhang F."/>
            <person name="Bugni T.S."/>
            <person name="Andes D.R."/>
            <person name="Pupo M.T."/>
            <person name="Currie C.R."/>
        </authorList>
    </citation>
    <scope>NUCLEOTIDE SEQUENCE [LARGE SCALE GENOMIC DNA]</scope>
    <source>
        <strain evidence="7 8">SID5840</strain>
    </source>
</reference>
<organism evidence="7 8">
    <name type="scientific">Nocardiopsis alba</name>
    <dbReference type="NCBI Taxonomy" id="53437"/>
    <lineage>
        <taxon>Bacteria</taxon>
        <taxon>Bacillati</taxon>
        <taxon>Actinomycetota</taxon>
        <taxon>Actinomycetes</taxon>
        <taxon>Streptosporangiales</taxon>
        <taxon>Nocardiopsidaceae</taxon>
        <taxon>Nocardiopsis</taxon>
    </lineage>
</organism>
<accession>A0A7K2IRU2</accession>
<proteinExistence type="predicted"/>
<evidence type="ECO:0000259" key="6">
    <source>
        <dbReference type="Pfam" id="PF12698"/>
    </source>
</evidence>
<evidence type="ECO:0000256" key="5">
    <source>
        <dbReference type="SAM" id="Phobius"/>
    </source>
</evidence>
<evidence type="ECO:0000313" key="7">
    <source>
        <dbReference type="EMBL" id="MYR32698.1"/>
    </source>
</evidence>
<dbReference type="InterPro" id="IPR013525">
    <property type="entry name" value="ABC2_TM"/>
</dbReference>
<dbReference type="GO" id="GO:0140359">
    <property type="term" value="F:ABC-type transporter activity"/>
    <property type="evidence" value="ECO:0007669"/>
    <property type="project" value="InterPro"/>
</dbReference>
<feature type="transmembrane region" description="Helical" evidence="5">
    <location>
        <begin position="145"/>
        <end position="169"/>
    </location>
</feature>
<dbReference type="InterPro" id="IPR051784">
    <property type="entry name" value="Nod_factor_ABC_transporter"/>
</dbReference>
<dbReference type="PANTHER" id="PTHR43229">
    <property type="entry name" value="NODULATION PROTEIN J"/>
    <property type="match status" value="1"/>
</dbReference>
<feature type="transmembrane region" description="Helical" evidence="5">
    <location>
        <begin position="175"/>
        <end position="198"/>
    </location>
</feature>
<dbReference type="Pfam" id="PF12698">
    <property type="entry name" value="ABC2_membrane_3"/>
    <property type="match status" value="1"/>
</dbReference>
<protein>
    <submittedName>
        <fullName evidence="7">ABC transporter permease</fullName>
    </submittedName>
</protein>
<feature type="transmembrane region" description="Helical" evidence="5">
    <location>
        <begin position="29"/>
        <end position="49"/>
    </location>
</feature>
<feature type="domain" description="ABC-2 type transporter transmembrane" evidence="6">
    <location>
        <begin position="63"/>
        <end position="257"/>
    </location>
</feature>
<feature type="transmembrane region" description="Helical" evidence="5">
    <location>
        <begin position="113"/>
        <end position="133"/>
    </location>
</feature>
<dbReference type="PANTHER" id="PTHR43229:SF6">
    <property type="entry name" value="ABC-TYPE MULTIDRUG TRANSPORT SYSTEM, PERMEASE COMPONENT"/>
    <property type="match status" value="1"/>
</dbReference>
<dbReference type="GO" id="GO:0016020">
    <property type="term" value="C:membrane"/>
    <property type="evidence" value="ECO:0007669"/>
    <property type="project" value="UniProtKB-SubCell"/>
</dbReference>
<feature type="transmembrane region" description="Helical" evidence="5">
    <location>
        <begin position="241"/>
        <end position="261"/>
    </location>
</feature>
<comment type="caution">
    <text evidence="7">The sequence shown here is derived from an EMBL/GenBank/DDBJ whole genome shotgun (WGS) entry which is preliminary data.</text>
</comment>